<keyword evidence="4" id="KW-1185">Reference proteome</keyword>
<proteinExistence type="predicted"/>
<keyword evidence="2" id="KW-1133">Transmembrane helix</keyword>
<evidence type="ECO:0000256" key="2">
    <source>
        <dbReference type="SAM" id="Phobius"/>
    </source>
</evidence>
<comment type="caution">
    <text evidence="3">The sequence shown here is derived from an EMBL/GenBank/DDBJ whole genome shotgun (WGS) entry which is preliminary data.</text>
</comment>
<gene>
    <name evidence="3" type="ORF">GGX14DRAFT_586844</name>
</gene>
<protein>
    <submittedName>
        <fullName evidence="3">Uncharacterized protein</fullName>
    </submittedName>
</protein>
<evidence type="ECO:0000313" key="4">
    <source>
        <dbReference type="Proteomes" id="UP001219525"/>
    </source>
</evidence>
<name>A0AAD6Y4W7_9AGAR</name>
<dbReference type="Proteomes" id="UP001219525">
    <property type="component" value="Unassembled WGS sequence"/>
</dbReference>
<dbReference type="AlphaFoldDB" id="A0AAD6Y4W7"/>
<dbReference type="EMBL" id="JARJCW010000100">
    <property type="protein sequence ID" value="KAJ7194235.1"/>
    <property type="molecule type" value="Genomic_DNA"/>
</dbReference>
<evidence type="ECO:0000313" key="3">
    <source>
        <dbReference type="EMBL" id="KAJ7194235.1"/>
    </source>
</evidence>
<keyword evidence="2" id="KW-0472">Membrane</keyword>
<keyword evidence="2" id="KW-0812">Transmembrane</keyword>
<feature type="transmembrane region" description="Helical" evidence="2">
    <location>
        <begin position="30"/>
        <end position="54"/>
    </location>
</feature>
<reference evidence="3" key="1">
    <citation type="submission" date="2023-03" db="EMBL/GenBank/DDBJ databases">
        <title>Massive genome expansion in bonnet fungi (Mycena s.s.) driven by repeated elements and novel gene families across ecological guilds.</title>
        <authorList>
            <consortium name="Lawrence Berkeley National Laboratory"/>
            <person name="Harder C.B."/>
            <person name="Miyauchi S."/>
            <person name="Viragh M."/>
            <person name="Kuo A."/>
            <person name="Thoen E."/>
            <person name="Andreopoulos B."/>
            <person name="Lu D."/>
            <person name="Skrede I."/>
            <person name="Drula E."/>
            <person name="Henrissat B."/>
            <person name="Morin E."/>
            <person name="Kohler A."/>
            <person name="Barry K."/>
            <person name="LaButti K."/>
            <person name="Morin E."/>
            <person name="Salamov A."/>
            <person name="Lipzen A."/>
            <person name="Mereny Z."/>
            <person name="Hegedus B."/>
            <person name="Baldrian P."/>
            <person name="Stursova M."/>
            <person name="Weitz H."/>
            <person name="Taylor A."/>
            <person name="Grigoriev I.V."/>
            <person name="Nagy L.G."/>
            <person name="Martin F."/>
            <person name="Kauserud H."/>
        </authorList>
    </citation>
    <scope>NUCLEOTIDE SEQUENCE</scope>
    <source>
        <strain evidence="3">9144</strain>
    </source>
</reference>
<evidence type="ECO:0000256" key="1">
    <source>
        <dbReference type="SAM" id="MobiDB-lite"/>
    </source>
</evidence>
<feature type="region of interest" description="Disordered" evidence="1">
    <location>
        <begin position="126"/>
        <end position="153"/>
    </location>
</feature>
<accession>A0AAD6Y4W7</accession>
<organism evidence="3 4">
    <name type="scientific">Mycena pura</name>
    <dbReference type="NCBI Taxonomy" id="153505"/>
    <lineage>
        <taxon>Eukaryota</taxon>
        <taxon>Fungi</taxon>
        <taxon>Dikarya</taxon>
        <taxon>Basidiomycota</taxon>
        <taxon>Agaricomycotina</taxon>
        <taxon>Agaricomycetes</taxon>
        <taxon>Agaricomycetidae</taxon>
        <taxon>Agaricales</taxon>
        <taxon>Marasmiineae</taxon>
        <taxon>Mycenaceae</taxon>
        <taxon>Mycena</taxon>
    </lineage>
</organism>
<sequence length="181" mass="19962">MSFLARDVYHGQSAPGSSCQVFPRFCIDDALVIIIILIAVFVAILFLFTLGLNLRALRRRSKRRSTRSLPGSIPPTYSSIGLPRDSSYKADCPRNPSLDPFHRTSPSLDGSFLLQDEYFGRVPQPDRAFAPARRDRDQAATAGQRGPSMPPFVDVSLAPLPPAYVHVPRRSVPEEVSTPAL</sequence>